<dbReference type="InterPro" id="IPR036873">
    <property type="entry name" value="Rhodanese-like_dom_sf"/>
</dbReference>
<comment type="caution">
    <text evidence="3">The sequence shown here is derived from an EMBL/GenBank/DDBJ whole genome shotgun (WGS) entry which is preliminary data.</text>
</comment>
<dbReference type="EMBL" id="PVTT01000001">
    <property type="protein sequence ID" value="PRY95474.1"/>
    <property type="molecule type" value="Genomic_DNA"/>
</dbReference>
<dbReference type="GO" id="GO:0004792">
    <property type="term" value="F:thiosulfate-cyanide sulfurtransferase activity"/>
    <property type="evidence" value="ECO:0007669"/>
    <property type="project" value="InterPro"/>
</dbReference>
<reference evidence="3 4" key="1">
    <citation type="submission" date="2018-03" db="EMBL/GenBank/DDBJ databases">
        <title>Genomic Encyclopedia of Archaeal and Bacterial Type Strains, Phase II (KMG-II): from individual species to whole genera.</title>
        <authorList>
            <person name="Goeker M."/>
        </authorList>
    </citation>
    <scope>NUCLEOTIDE SEQUENCE [LARGE SCALE GENOMIC DNA]</scope>
    <source>
        <strain evidence="3 4">DSM 29318</strain>
    </source>
</reference>
<dbReference type="GO" id="GO:0043828">
    <property type="term" value="F:tRNA 2-selenouridine synthase activity"/>
    <property type="evidence" value="ECO:0007669"/>
    <property type="project" value="InterPro"/>
</dbReference>
<dbReference type="Gene3D" id="3.40.250.10">
    <property type="entry name" value="Rhodanese-like domain"/>
    <property type="match status" value="1"/>
</dbReference>
<evidence type="ECO:0000313" key="3">
    <source>
        <dbReference type="EMBL" id="PRY95474.1"/>
    </source>
</evidence>
<dbReference type="NCBIfam" id="NF008750">
    <property type="entry name" value="PRK11784.1-2"/>
    <property type="match status" value="1"/>
</dbReference>
<dbReference type="AlphaFoldDB" id="A0A2T0X9D8"/>
<dbReference type="Pfam" id="PF26341">
    <property type="entry name" value="AAA_SelU"/>
    <property type="match status" value="1"/>
</dbReference>
<dbReference type="Proteomes" id="UP000238801">
    <property type="component" value="Unassembled WGS sequence"/>
</dbReference>
<dbReference type="Pfam" id="PF00581">
    <property type="entry name" value="Rhodanese"/>
    <property type="match status" value="1"/>
</dbReference>
<name>A0A2T0X9D8_9RHOB</name>
<dbReference type="SUPFAM" id="SSF52821">
    <property type="entry name" value="Rhodanese/Cell cycle control phosphatase"/>
    <property type="match status" value="1"/>
</dbReference>
<evidence type="ECO:0000313" key="4">
    <source>
        <dbReference type="Proteomes" id="UP000238801"/>
    </source>
</evidence>
<dbReference type="PROSITE" id="PS00380">
    <property type="entry name" value="RHODANESE_1"/>
    <property type="match status" value="1"/>
</dbReference>
<keyword evidence="4" id="KW-1185">Reference proteome</keyword>
<accession>A0A2T0X9D8</accession>
<evidence type="ECO:0000259" key="2">
    <source>
        <dbReference type="PROSITE" id="PS50206"/>
    </source>
</evidence>
<protein>
    <submittedName>
        <fullName evidence="3">tRNA 2-selenouridine synthase</fullName>
    </submittedName>
</protein>
<dbReference type="PANTHER" id="PTHR30401:SF0">
    <property type="entry name" value="TRNA 2-SELENOURIDINE SYNTHASE"/>
    <property type="match status" value="1"/>
</dbReference>
<evidence type="ECO:0000256" key="1">
    <source>
        <dbReference type="ARBA" id="ARBA00023266"/>
    </source>
</evidence>
<dbReference type="RefSeq" id="WP_106159847.1">
    <property type="nucleotide sequence ID" value="NZ_PVTT01000001.1"/>
</dbReference>
<gene>
    <name evidence="3" type="ORF">BCF33_1094</name>
</gene>
<proteinExistence type="predicted"/>
<feature type="domain" description="Rhodanese" evidence="2">
    <location>
        <begin position="22"/>
        <end position="138"/>
    </location>
</feature>
<dbReference type="PANTHER" id="PTHR30401">
    <property type="entry name" value="TRNA 2-SELENOURIDINE SYNTHASE"/>
    <property type="match status" value="1"/>
</dbReference>
<keyword evidence="1" id="KW-0711">Selenium</keyword>
<organism evidence="3 4">
    <name type="scientific">Hasllibacter halocynthiae</name>
    <dbReference type="NCBI Taxonomy" id="595589"/>
    <lineage>
        <taxon>Bacteria</taxon>
        <taxon>Pseudomonadati</taxon>
        <taxon>Pseudomonadota</taxon>
        <taxon>Alphaproteobacteria</taxon>
        <taxon>Rhodobacterales</taxon>
        <taxon>Roseobacteraceae</taxon>
        <taxon>Hasllibacter</taxon>
    </lineage>
</organism>
<dbReference type="GO" id="GO:0002098">
    <property type="term" value="P:tRNA wobble uridine modification"/>
    <property type="evidence" value="ECO:0007669"/>
    <property type="project" value="InterPro"/>
</dbReference>
<dbReference type="NCBIfam" id="TIGR03167">
    <property type="entry name" value="tRNA_sel_U_synt"/>
    <property type="match status" value="1"/>
</dbReference>
<sequence>MPLERWTLEGIDPLASGAFDDVIDVRSPSEFAEDHLPGAISLPAMSDAERAEVGTLYTRVDRFRARRVGAAWLSRNAARHLEGPLADRDGGWRPLVYCWRGGQRSGAFAVILSEVGWRVSVVEGGYRAWRRRVQGMLYEAALPVRPVVLDGNTGTAKTDILAEVARRGGQVLDLEGLANHRGSVLGAREGGQPGQKAFEGRLAVALSRMDPARPVLVEAESSKVGDIAVPPSLWKAMREAPRIRIEAAPEVRAAYLARAYRDLTADLPALEGRLGQLRRIAGGEAVERWTALARTGAFEPLALELIERHYDPRYARGAMRRDARPFGTAALRGAGPGDVAETAGAVMRMLEEGGARP</sequence>
<dbReference type="InterPro" id="IPR058840">
    <property type="entry name" value="AAA_SelU"/>
</dbReference>
<dbReference type="NCBIfam" id="NF008752">
    <property type="entry name" value="PRK11784.1-4"/>
    <property type="match status" value="1"/>
</dbReference>
<dbReference type="OrthoDB" id="9808735at2"/>
<dbReference type="PROSITE" id="PS50206">
    <property type="entry name" value="RHODANESE_3"/>
    <property type="match status" value="1"/>
</dbReference>
<dbReference type="InterPro" id="IPR001763">
    <property type="entry name" value="Rhodanese-like_dom"/>
</dbReference>
<dbReference type="SMART" id="SM00450">
    <property type="entry name" value="RHOD"/>
    <property type="match status" value="1"/>
</dbReference>
<dbReference type="InterPro" id="IPR017582">
    <property type="entry name" value="SelU"/>
</dbReference>
<dbReference type="InterPro" id="IPR001307">
    <property type="entry name" value="Thiosulphate_STrfase_CS"/>
</dbReference>